<dbReference type="Gene3D" id="3.30.390.50">
    <property type="entry name" value="CO dehydrogenase flavoprotein, C-terminal domain"/>
    <property type="match status" value="1"/>
</dbReference>
<dbReference type="Proteomes" id="UP000286976">
    <property type="component" value="Unassembled WGS sequence"/>
</dbReference>
<feature type="domain" description="BPL/LPL catalytic" evidence="1">
    <location>
        <begin position="128"/>
        <end position="320"/>
    </location>
</feature>
<keyword evidence="3" id="KW-1185">Reference proteome</keyword>
<proteinExistence type="predicted"/>
<dbReference type="GO" id="GO:0016874">
    <property type="term" value="F:ligase activity"/>
    <property type="evidence" value="ECO:0007669"/>
    <property type="project" value="UniProtKB-KW"/>
</dbReference>
<organism evidence="2 3">
    <name type="scientific">Aliidiomarina taiwanensis</name>
    <dbReference type="NCBI Taxonomy" id="946228"/>
    <lineage>
        <taxon>Bacteria</taxon>
        <taxon>Pseudomonadati</taxon>
        <taxon>Pseudomonadota</taxon>
        <taxon>Gammaproteobacteria</taxon>
        <taxon>Alteromonadales</taxon>
        <taxon>Idiomarinaceae</taxon>
        <taxon>Aliidiomarina</taxon>
    </lineage>
</organism>
<protein>
    <submittedName>
        <fullName evidence="2">Lipoate--protein ligase</fullName>
    </submittedName>
</protein>
<reference evidence="2 3" key="1">
    <citation type="journal article" date="2011" name="Front. Microbiol.">
        <title>Genomic signatures of strain selection and enhancement in Bacillus atrophaeus var. globigii, a historical biowarfare simulant.</title>
        <authorList>
            <person name="Gibbons H.S."/>
            <person name="Broomall S.M."/>
            <person name="McNew L.A."/>
            <person name="Daligault H."/>
            <person name="Chapman C."/>
            <person name="Bruce D."/>
            <person name="Karavis M."/>
            <person name="Krepps M."/>
            <person name="McGregor P.A."/>
            <person name="Hong C."/>
            <person name="Park K.H."/>
            <person name="Akmal A."/>
            <person name="Feldman A."/>
            <person name="Lin J.S."/>
            <person name="Chang W.E."/>
            <person name="Higgs B.W."/>
            <person name="Demirev P."/>
            <person name="Lindquist J."/>
            <person name="Liem A."/>
            <person name="Fochler E."/>
            <person name="Read T.D."/>
            <person name="Tapia R."/>
            <person name="Johnson S."/>
            <person name="Bishop-Lilly K.A."/>
            <person name="Detter C."/>
            <person name="Han C."/>
            <person name="Sozhamannan S."/>
            <person name="Rosenzweig C.N."/>
            <person name="Skowronski E.W."/>
        </authorList>
    </citation>
    <scope>NUCLEOTIDE SEQUENCE [LARGE SCALE GENOMIC DNA]</scope>
    <source>
        <strain evidence="2 3">AIT1</strain>
    </source>
</reference>
<dbReference type="CDD" id="cd16443">
    <property type="entry name" value="LplA"/>
    <property type="match status" value="1"/>
</dbReference>
<keyword evidence="2" id="KW-0436">Ligase</keyword>
<accession>A0A432XAM6</accession>
<dbReference type="InterPro" id="IPR045864">
    <property type="entry name" value="aa-tRNA-synth_II/BPL/LPL"/>
</dbReference>
<comment type="caution">
    <text evidence="2">The sequence shown here is derived from an EMBL/GenBank/DDBJ whole genome shotgun (WGS) entry which is preliminary data.</text>
</comment>
<name>A0A432XAM6_9GAMM</name>
<dbReference type="EMBL" id="PIPQ01000001">
    <property type="protein sequence ID" value="RUO44437.1"/>
    <property type="molecule type" value="Genomic_DNA"/>
</dbReference>
<dbReference type="SUPFAM" id="SSF55681">
    <property type="entry name" value="Class II aaRS and biotin synthetases"/>
    <property type="match status" value="1"/>
</dbReference>
<dbReference type="PANTHER" id="PTHR43679">
    <property type="entry name" value="OCTANOYLTRANSFERASE LIPM-RELATED"/>
    <property type="match status" value="1"/>
</dbReference>
<gene>
    <name evidence="2" type="ORF">CWE15_01895</name>
</gene>
<dbReference type="AlphaFoldDB" id="A0A432XAM6"/>
<dbReference type="PANTHER" id="PTHR43679:SF2">
    <property type="entry name" value="OCTANOYL-[GCVH]:PROTEIN N-OCTANOYLTRANSFERASE"/>
    <property type="match status" value="1"/>
</dbReference>
<dbReference type="PROSITE" id="PS51733">
    <property type="entry name" value="BPL_LPL_CATALYTIC"/>
    <property type="match status" value="1"/>
</dbReference>
<dbReference type="InterPro" id="IPR004143">
    <property type="entry name" value="BPL_LPL_catalytic"/>
</dbReference>
<dbReference type="OrthoDB" id="9787898at2"/>
<dbReference type="Pfam" id="PF21948">
    <property type="entry name" value="LplA-B_cat"/>
    <property type="match status" value="1"/>
</dbReference>
<evidence type="ECO:0000259" key="1">
    <source>
        <dbReference type="PROSITE" id="PS51733"/>
    </source>
</evidence>
<evidence type="ECO:0000313" key="3">
    <source>
        <dbReference type="Proteomes" id="UP000286976"/>
    </source>
</evidence>
<evidence type="ECO:0000313" key="2">
    <source>
        <dbReference type="EMBL" id="RUO44437.1"/>
    </source>
</evidence>
<dbReference type="Gene3D" id="3.30.930.10">
    <property type="entry name" value="Bira Bifunctional Protein, Domain 2"/>
    <property type="match status" value="1"/>
</dbReference>
<sequence>MHGEYKVPGGKLVVADMEVHQGILQNVSISGDFFLEPDSALTHINEALNGLPVSASHKTLSTAIQEALGDDVMMFGFSAEAVATAVRRALGQASSWLDHEFTVIPPVTLPAAQHAALDEVIANSVAQGVRGPTLRFWDWDDSVVVIGCFQSVRNEVDMEAAAQEGVQVVRRATGGGAMFMQPGNCITYSLTVPTSIVDGMSIEQSYQFLDAWVLAALGEVGIKAHYKPLNDISSEQGKIGGAAQKRFANGVLVHHATMAYDIDADKMLQVLRIGREKLSDKGTKSANKRVDPMRSQTGLSREAIIDAFIAYFSSTYTSQAGDYLPEELAAGKRLVEEKYLTDEWLYKVN</sequence>
<dbReference type="InterPro" id="IPR050664">
    <property type="entry name" value="Octanoyltrans_LipM/LipL"/>
</dbReference>